<dbReference type="InterPro" id="IPR016135">
    <property type="entry name" value="UBQ-conjugating_enzyme/RWD"/>
</dbReference>
<dbReference type="PANTHER" id="PTHR24067">
    <property type="entry name" value="UBIQUITIN-CONJUGATING ENZYME E2"/>
    <property type="match status" value="1"/>
</dbReference>
<keyword evidence="4" id="KW-0687">Ribonucleoprotein</keyword>
<dbReference type="GO" id="GO:1990904">
    <property type="term" value="C:ribonucleoprotein complex"/>
    <property type="evidence" value="ECO:0007669"/>
    <property type="project" value="UniProtKB-KW"/>
</dbReference>
<reference evidence="7" key="1">
    <citation type="submission" date="2022-11" db="UniProtKB">
        <authorList>
            <consortium name="WormBaseParasite"/>
        </authorList>
    </citation>
    <scope>IDENTIFICATION</scope>
</reference>
<dbReference type="InterPro" id="IPR038716">
    <property type="entry name" value="P1/P2_N_sf"/>
</dbReference>
<dbReference type="Gene3D" id="1.10.10.1410">
    <property type="match status" value="1"/>
</dbReference>
<comment type="function">
    <text evidence="1">Plays an important role in the elongation step of protein synthesis.</text>
</comment>
<proteinExistence type="inferred from homology"/>
<dbReference type="GO" id="GO:0032446">
    <property type="term" value="P:protein modification by small protein conjugation"/>
    <property type="evidence" value="ECO:0007669"/>
    <property type="project" value="UniProtKB-ARBA"/>
</dbReference>
<dbReference type="Proteomes" id="UP000887574">
    <property type="component" value="Unplaced"/>
</dbReference>
<protein>
    <submittedName>
        <fullName evidence="7">UBC core domain-containing protein</fullName>
    </submittedName>
</protein>
<dbReference type="WBParaSite" id="jg5514">
    <property type="protein sequence ID" value="jg5514"/>
    <property type="gene ID" value="jg5514"/>
</dbReference>
<keyword evidence="6" id="KW-1185">Reference proteome</keyword>
<dbReference type="PROSITE" id="PS50127">
    <property type="entry name" value="UBC_2"/>
    <property type="match status" value="1"/>
</dbReference>
<comment type="similarity">
    <text evidence="2">Belongs to the eukaryotic ribosomal protein P1/P2 family.</text>
</comment>
<dbReference type="InterPro" id="IPR000608">
    <property type="entry name" value="UBC"/>
</dbReference>
<evidence type="ECO:0000256" key="1">
    <source>
        <dbReference type="ARBA" id="ARBA00003362"/>
    </source>
</evidence>
<dbReference type="SMART" id="SM00212">
    <property type="entry name" value="UBCc"/>
    <property type="match status" value="1"/>
</dbReference>
<evidence type="ECO:0000256" key="3">
    <source>
        <dbReference type="ARBA" id="ARBA00022980"/>
    </source>
</evidence>
<dbReference type="Pfam" id="PF00179">
    <property type="entry name" value="UQ_con"/>
    <property type="match status" value="1"/>
</dbReference>
<organism evidence="6 7">
    <name type="scientific">Ditylenchus dipsaci</name>
    <dbReference type="NCBI Taxonomy" id="166011"/>
    <lineage>
        <taxon>Eukaryota</taxon>
        <taxon>Metazoa</taxon>
        <taxon>Ecdysozoa</taxon>
        <taxon>Nematoda</taxon>
        <taxon>Chromadorea</taxon>
        <taxon>Rhabditida</taxon>
        <taxon>Tylenchina</taxon>
        <taxon>Tylenchomorpha</taxon>
        <taxon>Sphaerularioidea</taxon>
        <taxon>Anguinidae</taxon>
        <taxon>Anguininae</taxon>
        <taxon>Ditylenchus</taxon>
    </lineage>
</organism>
<dbReference type="InterPro" id="IPR050113">
    <property type="entry name" value="Ub_conjugating_enzyme"/>
</dbReference>
<evidence type="ECO:0000256" key="4">
    <source>
        <dbReference type="ARBA" id="ARBA00023274"/>
    </source>
</evidence>
<name>A0A915EG34_9BILA</name>
<sequence length="165" mass="18998">MKYLAAYLLCTIAGNDNPNFENIEKVFGEAKILRSRQTGQNVTRVQKELADMRSSNSPFYKMDNVDDGNIWRWTLLISPKTEPYNEKAFKMTIEFPPEYPFKPPVLKFDTKMFHPSVSESGQICPCCMKSIKNWKPATQTQHVIEELLSLIAAPRLCSSLCFDFF</sequence>
<dbReference type="Gene3D" id="3.10.110.10">
    <property type="entry name" value="Ubiquitin Conjugating Enzyme"/>
    <property type="match status" value="1"/>
</dbReference>
<accession>A0A915EG34</accession>
<evidence type="ECO:0000256" key="2">
    <source>
        <dbReference type="ARBA" id="ARBA00005436"/>
    </source>
</evidence>
<feature type="domain" description="UBC core" evidence="5">
    <location>
        <begin position="40"/>
        <end position="165"/>
    </location>
</feature>
<dbReference type="GO" id="GO:0005840">
    <property type="term" value="C:ribosome"/>
    <property type="evidence" value="ECO:0007669"/>
    <property type="project" value="UniProtKB-KW"/>
</dbReference>
<evidence type="ECO:0000313" key="6">
    <source>
        <dbReference type="Proteomes" id="UP000887574"/>
    </source>
</evidence>
<evidence type="ECO:0000313" key="7">
    <source>
        <dbReference type="WBParaSite" id="jg5514"/>
    </source>
</evidence>
<keyword evidence="3" id="KW-0689">Ribosomal protein</keyword>
<dbReference type="SUPFAM" id="SSF54495">
    <property type="entry name" value="UBC-like"/>
    <property type="match status" value="1"/>
</dbReference>
<evidence type="ECO:0000259" key="5">
    <source>
        <dbReference type="PROSITE" id="PS50127"/>
    </source>
</evidence>
<dbReference type="AlphaFoldDB" id="A0A915EG34"/>